<organism evidence="2 3">
    <name type="scientific">Trypanosoma rangeli</name>
    <dbReference type="NCBI Taxonomy" id="5698"/>
    <lineage>
        <taxon>Eukaryota</taxon>
        <taxon>Discoba</taxon>
        <taxon>Euglenozoa</taxon>
        <taxon>Kinetoplastea</taxon>
        <taxon>Metakinetoplastina</taxon>
        <taxon>Trypanosomatida</taxon>
        <taxon>Trypanosomatidae</taxon>
        <taxon>Trypanosoma</taxon>
        <taxon>Herpetosoma</taxon>
    </lineage>
</organism>
<protein>
    <submittedName>
        <fullName evidence="2">Uncharacterized protein</fullName>
    </submittedName>
</protein>
<sequence>MPAKTPRGETSQNDAASTMSTIPATRGGLTRSTVLSSFEEEGPDQRDPCHSHRQLFMTVIGELSCVSQDDHFEEAEVTRSLPREIHIDDDDSLFMGYLRHPAREVTPTPVDRRTLAARSDDRDGRSRRRRFPLLMDHMG</sequence>
<dbReference type="EMBL" id="MKGL01000238">
    <property type="protein sequence ID" value="RNF02267.1"/>
    <property type="molecule type" value="Genomic_DNA"/>
</dbReference>
<dbReference type="Proteomes" id="UP000283634">
    <property type="component" value="Unassembled WGS sequence"/>
</dbReference>
<reference evidence="2 3" key="1">
    <citation type="journal article" date="2018" name="BMC Genomics">
        <title>Genomic comparison of Trypanosoma conorhini and Trypanosoma rangeli to Trypanosoma cruzi strains of high and low virulence.</title>
        <authorList>
            <person name="Bradwell K.R."/>
            <person name="Koparde V.N."/>
            <person name="Matveyev A.V."/>
            <person name="Serrano M.G."/>
            <person name="Alves J.M."/>
            <person name="Parikh H."/>
            <person name="Huang B."/>
            <person name="Lee V."/>
            <person name="Espinosa-Alvarez O."/>
            <person name="Ortiz P.A."/>
            <person name="Costa-Martins A.G."/>
            <person name="Teixeira M.M."/>
            <person name="Buck G.A."/>
        </authorList>
    </citation>
    <scope>NUCLEOTIDE SEQUENCE [LARGE SCALE GENOMIC DNA]</scope>
    <source>
        <strain evidence="2 3">AM80</strain>
    </source>
</reference>
<proteinExistence type="predicted"/>
<dbReference type="OrthoDB" id="10445112at2759"/>
<evidence type="ECO:0000313" key="2">
    <source>
        <dbReference type="EMBL" id="RNF02267.1"/>
    </source>
</evidence>
<feature type="compositionally biased region" description="Polar residues" evidence="1">
    <location>
        <begin position="8"/>
        <end position="23"/>
    </location>
</feature>
<evidence type="ECO:0000256" key="1">
    <source>
        <dbReference type="SAM" id="MobiDB-lite"/>
    </source>
</evidence>
<feature type="region of interest" description="Disordered" evidence="1">
    <location>
        <begin position="1"/>
        <end position="30"/>
    </location>
</feature>
<evidence type="ECO:0000313" key="3">
    <source>
        <dbReference type="Proteomes" id="UP000283634"/>
    </source>
</evidence>
<comment type="caution">
    <text evidence="2">The sequence shown here is derived from an EMBL/GenBank/DDBJ whole genome shotgun (WGS) entry which is preliminary data.</text>
</comment>
<dbReference type="GeneID" id="40330431"/>
<gene>
    <name evidence="2" type="ORF">TraAM80_06498</name>
</gene>
<name>A0A3S5IQT5_TRYRA</name>
<keyword evidence="3" id="KW-1185">Reference proteome</keyword>
<dbReference type="AlphaFoldDB" id="A0A3S5IQT5"/>
<dbReference type="RefSeq" id="XP_029236812.1">
    <property type="nucleotide sequence ID" value="XM_029383340.1"/>
</dbReference>
<accession>A0A3S5IQT5</accession>